<proteinExistence type="predicted"/>
<gene>
    <name evidence="1" type="ORF">EXY23_20520</name>
</gene>
<evidence type="ECO:0000313" key="2">
    <source>
        <dbReference type="Proteomes" id="UP000295023"/>
    </source>
</evidence>
<keyword evidence="2" id="KW-1185">Reference proteome</keyword>
<dbReference type="RefSeq" id="WP_132293949.1">
    <property type="nucleotide sequence ID" value="NZ_SKBM01000024.1"/>
</dbReference>
<protein>
    <recommendedName>
        <fullName evidence="3">DUF2946 domain-containing protein</fullName>
    </recommendedName>
</protein>
<organism evidence="1 2">
    <name type="scientific">Roseicella aquatilis</name>
    <dbReference type="NCBI Taxonomy" id="2527868"/>
    <lineage>
        <taxon>Bacteria</taxon>
        <taxon>Pseudomonadati</taxon>
        <taxon>Pseudomonadota</taxon>
        <taxon>Alphaproteobacteria</taxon>
        <taxon>Acetobacterales</taxon>
        <taxon>Roseomonadaceae</taxon>
        <taxon>Roseicella</taxon>
    </lineage>
</organism>
<sequence length="134" mass="13797">MPRDVGRLRRVIAALLALALLVLPGAPTRHASAARLHVQPAGHAQLHDCPGHDAEAAPAQVLARHHDEAARHPGDQSGLGCCATLRCPATVAVPPLAPAQPLVLPIARAAGFVPPPAPDGVRVEPPIHPPRALA</sequence>
<dbReference type="AlphaFoldDB" id="A0A4R4D6G8"/>
<name>A0A4R4D6G8_9PROT</name>
<dbReference type="Proteomes" id="UP000295023">
    <property type="component" value="Unassembled WGS sequence"/>
</dbReference>
<dbReference type="EMBL" id="SKBM01000024">
    <property type="protein sequence ID" value="TCZ55982.1"/>
    <property type="molecule type" value="Genomic_DNA"/>
</dbReference>
<evidence type="ECO:0008006" key="3">
    <source>
        <dbReference type="Google" id="ProtNLM"/>
    </source>
</evidence>
<reference evidence="1 2" key="1">
    <citation type="submission" date="2019-03" db="EMBL/GenBank/DDBJ databases">
        <title>Paracraurococcus aquatilis NE82 genome sequence.</title>
        <authorList>
            <person name="Zhao Y."/>
            <person name="Du Z."/>
        </authorList>
    </citation>
    <scope>NUCLEOTIDE SEQUENCE [LARGE SCALE GENOMIC DNA]</scope>
    <source>
        <strain evidence="1 2">NE82</strain>
    </source>
</reference>
<comment type="caution">
    <text evidence="1">The sequence shown here is derived from an EMBL/GenBank/DDBJ whole genome shotgun (WGS) entry which is preliminary data.</text>
</comment>
<accession>A0A4R4D6G8</accession>
<evidence type="ECO:0000313" key="1">
    <source>
        <dbReference type="EMBL" id="TCZ55982.1"/>
    </source>
</evidence>